<evidence type="ECO:0000313" key="1">
    <source>
        <dbReference type="EMBL" id="RDB06632.1"/>
    </source>
</evidence>
<sequence>MSAHATKRHTQTKDLNRNFTYTTLPLLQINNAKINYQIGIFLSFSLKLFLSALKYKNYKLNYNYNYLIEPKIIIQRNIIKLSTALFLAI</sequence>
<name>A0A369IC64_9BACT</name>
<dbReference type="EMBL" id="QPIW01000004">
    <property type="protein sequence ID" value="RDB06632.1"/>
    <property type="molecule type" value="Genomic_DNA"/>
</dbReference>
<evidence type="ECO:0000313" key="2">
    <source>
        <dbReference type="Proteomes" id="UP000253141"/>
    </source>
</evidence>
<dbReference type="Proteomes" id="UP000253141">
    <property type="component" value="Unassembled WGS sequence"/>
</dbReference>
<keyword evidence="2" id="KW-1185">Reference proteome</keyword>
<gene>
    <name evidence="1" type="ORF">DVG78_07795</name>
</gene>
<comment type="caution">
    <text evidence="1">The sequence shown here is derived from an EMBL/GenBank/DDBJ whole genome shotgun (WGS) entry which is preliminary data.</text>
</comment>
<protein>
    <submittedName>
        <fullName evidence="1">Uncharacterized protein</fullName>
    </submittedName>
</protein>
<accession>A0A369IC64</accession>
<organism evidence="1 2">
    <name type="scientific">Runella aurantiaca</name>
    <dbReference type="NCBI Taxonomy" id="2282308"/>
    <lineage>
        <taxon>Bacteria</taxon>
        <taxon>Pseudomonadati</taxon>
        <taxon>Bacteroidota</taxon>
        <taxon>Cytophagia</taxon>
        <taxon>Cytophagales</taxon>
        <taxon>Spirosomataceae</taxon>
        <taxon>Runella</taxon>
    </lineage>
</organism>
<proteinExistence type="predicted"/>
<dbReference type="AlphaFoldDB" id="A0A369IC64"/>
<reference evidence="1 2" key="1">
    <citation type="submission" date="2018-07" db="EMBL/GenBank/DDBJ databases">
        <title>Genome analysis of Runella aurantiaca.</title>
        <authorList>
            <person name="Yang X."/>
        </authorList>
    </citation>
    <scope>NUCLEOTIDE SEQUENCE [LARGE SCALE GENOMIC DNA]</scope>
    <source>
        <strain evidence="1 2">YX9</strain>
    </source>
</reference>